<comment type="caution">
    <text evidence="2">The sequence shown here is derived from an EMBL/GenBank/DDBJ whole genome shotgun (WGS) entry which is preliminary data.</text>
</comment>
<keyword evidence="3" id="KW-1185">Reference proteome</keyword>
<sequence>MNSTITEVDVSGAKESSSTAVSWGPIIAGALAASTLTIILMLVGSGLGLTMVSPWTGATASIATFAVSAAVWLVVVQWLSAGLGGYLTGRLRTKWVGVHDDEVYFRDTAHGFLAWALATLLVAGVLGSALSAAVGAGVQATSNVASAAAAGATSAAANAGGTADSNSLGYFVDALFRPADAGAVAPAGQNDAGSTAQASRILVVGAARGEVSADDKSYLAKLVASRTGLSQADAAKRVDTVLAGMEDAKNKAKAAADTARKASATFALVGALSMIVGAFIASVAATLGGKQRDDDEAHLVRG</sequence>
<feature type="transmembrane region" description="Helical" evidence="1">
    <location>
        <begin position="55"/>
        <end position="79"/>
    </location>
</feature>
<evidence type="ECO:0000256" key="1">
    <source>
        <dbReference type="SAM" id="Phobius"/>
    </source>
</evidence>
<feature type="transmembrane region" description="Helical" evidence="1">
    <location>
        <begin position="112"/>
        <end position="134"/>
    </location>
</feature>
<dbReference type="EMBL" id="JAVIJF010000033">
    <property type="protein sequence ID" value="MDX8528958.1"/>
    <property type="molecule type" value="Genomic_DNA"/>
</dbReference>
<keyword evidence="1" id="KW-1133">Transmembrane helix</keyword>
<accession>A0ABU4ZY59</accession>
<proteinExistence type="predicted"/>
<organism evidence="2 3">
    <name type="scientific">Mesorhizobium montanum</name>
    <dbReference type="NCBI Taxonomy" id="3072323"/>
    <lineage>
        <taxon>Bacteria</taxon>
        <taxon>Pseudomonadati</taxon>
        <taxon>Pseudomonadota</taxon>
        <taxon>Alphaproteobacteria</taxon>
        <taxon>Hyphomicrobiales</taxon>
        <taxon>Phyllobacteriaceae</taxon>
        <taxon>Mesorhizobium</taxon>
    </lineage>
</organism>
<keyword evidence="1" id="KW-0472">Membrane</keyword>
<keyword evidence="1" id="KW-0812">Transmembrane</keyword>
<reference evidence="2 3" key="1">
    <citation type="submission" date="2023-08" db="EMBL/GenBank/DDBJ databases">
        <title>Implementing the SeqCode for naming new Mesorhizobium species isolated from Vachellia karroo root nodules.</title>
        <authorList>
            <person name="Van Lill M."/>
        </authorList>
    </citation>
    <scope>NUCLEOTIDE SEQUENCE [LARGE SCALE GENOMIC DNA]</scope>
    <source>
        <strain evidence="2 3">MSK 1335</strain>
    </source>
</reference>
<name>A0ABU4ZY59_9HYPH</name>
<feature type="transmembrane region" description="Helical" evidence="1">
    <location>
        <begin position="266"/>
        <end position="287"/>
    </location>
</feature>
<evidence type="ECO:0000313" key="2">
    <source>
        <dbReference type="EMBL" id="MDX8528958.1"/>
    </source>
</evidence>
<evidence type="ECO:0008006" key="4">
    <source>
        <dbReference type="Google" id="ProtNLM"/>
    </source>
</evidence>
<dbReference type="Proteomes" id="UP001276840">
    <property type="component" value="Unassembled WGS sequence"/>
</dbReference>
<dbReference type="RefSeq" id="WP_320236833.1">
    <property type="nucleotide sequence ID" value="NZ_JAVIJF010000033.1"/>
</dbReference>
<feature type="transmembrane region" description="Helical" evidence="1">
    <location>
        <begin position="20"/>
        <end position="43"/>
    </location>
</feature>
<evidence type="ECO:0000313" key="3">
    <source>
        <dbReference type="Proteomes" id="UP001276840"/>
    </source>
</evidence>
<gene>
    <name evidence="2" type="ORF">RFM68_31275</name>
</gene>
<protein>
    <recommendedName>
        <fullName evidence="4">Mll5186 protein</fullName>
    </recommendedName>
</protein>